<dbReference type="InterPro" id="IPR031107">
    <property type="entry name" value="Small_HSP"/>
</dbReference>
<dbReference type="Proteomes" id="UP000005953">
    <property type="component" value="Unassembled WGS sequence"/>
</dbReference>
<evidence type="ECO:0000313" key="5">
    <source>
        <dbReference type="Proteomes" id="UP000005953"/>
    </source>
</evidence>
<dbReference type="InterPro" id="IPR002068">
    <property type="entry name" value="A-crystallin/Hsp20_dom"/>
</dbReference>
<feature type="domain" description="SHSP" evidence="3">
    <location>
        <begin position="79"/>
        <end position="192"/>
    </location>
</feature>
<dbReference type="Gene3D" id="2.60.40.790">
    <property type="match status" value="1"/>
</dbReference>
<dbReference type="AlphaFoldDB" id="A4BDK7"/>
<name>A4BDK7_9GAMM</name>
<dbReference type="CDD" id="cd06464">
    <property type="entry name" value="ACD_sHsps-like"/>
    <property type="match status" value="1"/>
</dbReference>
<evidence type="ECO:0000259" key="3">
    <source>
        <dbReference type="PROSITE" id="PS01031"/>
    </source>
</evidence>
<protein>
    <submittedName>
        <fullName evidence="4">Small HspC2 heat shock protein</fullName>
    </submittedName>
</protein>
<dbReference type="HOGENOM" id="CLU_046737_12_0_6"/>
<keyword evidence="4" id="KW-0346">Stress response</keyword>
<evidence type="ECO:0000256" key="2">
    <source>
        <dbReference type="RuleBase" id="RU003616"/>
    </source>
</evidence>
<evidence type="ECO:0000313" key="4">
    <source>
        <dbReference type="EMBL" id="EAR09951.1"/>
    </source>
</evidence>
<dbReference type="Pfam" id="PF00011">
    <property type="entry name" value="HSP20"/>
    <property type="match status" value="1"/>
</dbReference>
<dbReference type="EMBL" id="AAOE01000007">
    <property type="protein sequence ID" value="EAR09951.1"/>
    <property type="molecule type" value="Genomic_DNA"/>
</dbReference>
<keyword evidence="5" id="KW-1185">Reference proteome</keyword>
<accession>A4BDK7</accession>
<dbReference type="STRING" id="314283.MED297_06364"/>
<reference evidence="4 5" key="1">
    <citation type="submission" date="2006-02" db="EMBL/GenBank/DDBJ databases">
        <authorList>
            <person name="Pinhassi J."/>
            <person name="Pedros-Alio C."/>
            <person name="Ferriera S."/>
            <person name="Johnson J."/>
            <person name="Kravitz S."/>
            <person name="Halpern A."/>
            <person name="Remington K."/>
            <person name="Beeson K."/>
            <person name="Tran B."/>
            <person name="Rogers Y.-H."/>
            <person name="Friedman R."/>
            <person name="Venter J.C."/>
        </authorList>
    </citation>
    <scope>NUCLEOTIDE SEQUENCE [LARGE SCALE GENOMIC DNA]</scope>
    <source>
        <strain evidence="4 5">MED297</strain>
    </source>
</reference>
<dbReference type="PANTHER" id="PTHR11527">
    <property type="entry name" value="HEAT-SHOCK PROTEIN 20 FAMILY MEMBER"/>
    <property type="match status" value="1"/>
</dbReference>
<dbReference type="PROSITE" id="PS01031">
    <property type="entry name" value="SHSP"/>
    <property type="match status" value="1"/>
</dbReference>
<comment type="caution">
    <text evidence="4">The sequence shown here is derived from an EMBL/GenBank/DDBJ whole genome shotgun (WGS) entry which is preliminary data.</text>
</comment>
<dbReference type="InterPro" id="IPR008978">
    <property type="entry name" value="HSP20-like_chaperone"/>
</dbReference>
<comment type="similarity">
    <text evidence="1 2">Belongs to the small heat shock protein (HSP20) family.</text>
</comment>
<gene>
    <name evidence="4" type="ORF">MED297_06364</name>
</gene>
<dbReference type="RefSeq" id="WP_008048551.1">
    <property type="nucleotide sequence ID" value="NZ_CH724155.1"/>
</dbReference>
<proteinExistence type="inferred from homology"/>
<organism evidence="4 5">
    <name type="scientific">Reinekea blandensis MED297</name>
    <dbReference type="NCBI Taxonomy" id="314283"/>
    <lineage>
        <taxon>Bacteria</taxon>
        <taxon>Pseudomonadati</taxon>
        <taxon>Pseudomonadota</taxon>
        <taxon>Gammaproteobacteria</taxon>
        <taxon>Oceanospirillales</taxon>
        <taxon>Saccharospirillaceae</taxon>
        <taxon>Reinekea</taxon>
    </lineage>
</organism>
<dbReference type="SUPFAM" id="SSF49764">
    <property type="entry name" value="HSP20-like chaperones"/>
    <property type="match status" value="1"/>
</dbReference>
<dbReference type="OrthoDB" id="9792695at2"/>
<sequence length="192" mass="22065">MKLDRLNPWNWFKHEEGLTAQSDQVPVQRRDDALPLASATDPFWQLHREMDRLFDSAFRSFGFPQMRPGLMDETRRLTDQLPAFKPNLDVSGSDDQYEITLDLPGMKQDDIDIEVHNRTLTIKGETESKSEQDDRKYYCVERSYGSFQRTLALPEDASADDIQASMKDGVLTLKVPRVALAKDDVKRIEIAS</sequence>
<evidence type="ECO:0000256" key="1">
    <source>
        <dbReference type="PROSITE-ProRule" id="PRU00285"/>
    </source>
</evidence>